<dbReference type="Proteomes" id="UP001138681">
    <property type="component" value="Unassembled WGS sequence"/>
</dbReference>
<sequence>MDTSDAPDLTPEQKRWAFFGSTLFLTSVGFLGFAFAEGFMLTFAIGWVALQIFGYVGALKMANGEIAHPLFKSQVVMHGLVLGLLTALFIRATS</sequence>
<evidence type="ECO:0000256" key="1">
    <source>
        <dbReference type="SAM" id="Phobius"/>
    </source>
</evidence>
<keyword evidence="1" id="KW-0812">Transmembrane</keyword>
<feature type="transmembrane region" description="Helical" evidence="1">
    <location>
        <begin position="75"/>
        <end position="92"/>
    </location>
</feature>
<dbReference type="RefSeq" id="WP_218404755.1">
    <property type="nucleotide sequence ID" value="NZ_JAGSPC010000001.1"/>
</dbReference>
<keyword evidence="3" id="KW-1185">Reference proteome</keyword>
<evidence type="ECO:0000313" key="2">
    <source>
        <dbReference type="EMBL" id="MBV7259538.1"/>
    </source>
</evidence>
<feature type="transmembrane region" description="Helical" evidence="1">
    <location>
        <begin position="41"/>
        <end position="63"/>
    </location>
</feature>
<feature type="transmembrane region" description="Helical" evidence="1">
    <location>
        <begin position="16"/>
        <end position="35"/>
    </location>
</feature>
<keyword evidence="1" id="KW-1133">Transmembrane helix</keyword>
<dbReference type="AlphaFoldDB" id="A0A9X1JNB1"/>
<comment type="caution">
    <text evidence="2">The sequence shown here is derived from an EMBL/GenBank/DDBJ whole genome shotgun (WGS) entry which is preliminary data.</text>
</comment>
<keyword evidence="1" id="KW-0472">Membrane</keyword>
<gene>
    <name evidence="2" type="ORF">KCG46_08125</name>
</gene>
<dbReference type="EMBL" id="JAGSPC010000001">
    <property type="protein sequence ID" value="MBV7259538.1"/>
    <property type="molecule type" value="Genomic_DNA"/>
</dbReference>
<name>A0A9X1JNB1_9SPHN</name>
<accession>A0A9X1JNB1</accession>
<reference evidence="2" key="1">
    <citation type="submission" date="2021-04" db="EMBL/GenBank/DDBJ databases">
        <authorList>
            <person name="Pira H."/>
            <person name="Risdian C."/>
            <person name="Wink J."/>
        </authorList>
    </citation>
    <scope>NUCLEOTIDE SEQUENCE</scope>
    <source>
        <strain evidence="2">WH158</strain>
    </source>
</reference>
<organism evidence="2 3">
    <name type="scientific">Erythrobacter crassostreae</name>
    <dbReference type="NCBI Taxonomy" id="2828328"/>
    <lineage>
        <taxon>Bacteria</taxon>
        <taxon>Pseudomonadati</taxon>
        <taxon>Pseudomonadota</taxon>
        <taxon>Alphaproteobacteria</taxon>
        <taxon>Sphingomonadales</taxon>
        <taxon>Erythrobacteraceae</taxon>
        <taxon>Erythrobacter/Porphyrobacter group</taxon>
        <taxon>Erythrobacter</taxon>
    </lineage>
</organism>
<proteinExistence type="predicted"/>
<evidence type="ECO:0000313" key="3">
    <source>
        <dbReference type="Proteomes" id="UP001138681"/>
    </source>
</evidence>
<protein>
    <submittedName>
        <fullName evidence="2">Pyridoxal phosphate biosynthetic protein</fullName>
    </submittedName>
</protein>